<accession>B3E922</accession>
<sequence>MGKIFCGCLVGLLLGLSAGQAGADVISCVCIGAPGLNGCGNGGATGTKGQSTFVSIVNLSNYLKDKTAYQTFIDKGEAFDKTVTGWMCKRY</sequence>
<dbReference type="EMBL" id="CP001089">
    <property type="protein sequence ID" value="ACD96735.1"/>
    <property type="molecule type" value="Genomic_DNA"/>
</dbReference>
<evidence type="ECO:0000313" key="2">
    <source>
        <dbReference type="EMBL" id="ACD96735.1"/>
    </source>
</evidence>
<evidence type="ECO:0000256" key="1">
    <source>
        <dbReference type="SAM" id="SignalP"/>
    </source>
</evidence>
<protein>
    <submittedName>
        <fullName evidence="2">Uncharacterized protein</fullName>
    </submittedName>
</protein>
<feature type="chain" id="PRO_5002787718" evidence="1">
    <location>
        <begin position="24"/>
        <end position="91"/>
    </location>
</feature>
<name>B3E922_TRIL1</name>
<keyword evidence="1" id="KW-0732">Signal</keyword>
<evidence type="ECO:0000313" key="3">
    <source>
        <dbReference type="Proteomes" id="UP000002420"/>
    </source>
</evidence>
<gene>
    <name evidence="2" type="ordered locus">Glov_3029</name>
</gene>
<organism evidence="2 3">
    <name type="scientific">Trichlorobacter lovleyi (strain ATCC BAA-1151 / DSM 17278 / SZ)</name>
    <name type="common">Geobacter lovleyi</name>
    <dbReference type="NCBI Taxonomy" id="398767"/>
    <lineage>
        <taxon>Bacteria</taxon>
        <taxon>Pseudomonadati</taxon>
        <taxon>Thermodesulfobacteriota</taxon>
        <taxon>Desulfuromonadia</taxon>
        <taxon>Geobacterales</taxon>
        <taxon>Geobacteraceae</taxon>
        <taxon>Trichlorobacter</taxon>
    </lineage>
</organism>
<dbReference type="STRING" id="398767.Glov_3029"/>
<proteinExistence type="predicted"/>
<dbReference type="AlphaFoldDB" id="B3E922"/>
<dbReference type="RefSeq" id="WP_012471060.1">
    <property type="nucleotide sequence ID" value="NC_010814.1"/>
</dbReference>
<reference evidence="2 3" key="1">
    <citation type="submission" date="2008-05" db="EMBL/GenBank/DDBJ databases">
        <title>Complete sequence of chromosome of Geobacter lovleyi SZ.</title>
        <authorList>
            <consortium name="US DOE Joint Genome Institute"/>
            <person name="Lucas S."/>
            <person name="Copeland A."/>
            <person name="Lapidus A."/>
            <person name="Glavina del Rio T."/>
            <person name="Dalin E."/>
            <person name="Tice H."/>
            <person name="Bruce D."/>
            <person name="Goodwin L."/>
            <person name="Pitluck S."/>
            <person name="Chertkov O."/>
            <person name="Meincke L."/>
            <person name="Brettin T."/>
            <person name="Detter J.C."/>
            <person name="Han C."/>
            <person name="Tapia R."/>
            <person name="Kuske C.R."/>
            <person name="Schmutz J."/>
            <person name="Larimer F."/>
            <person name="Land M."/>
            <person name="Hauser L."/>
            <person name="Kyrpides N."/>
            <person name="Mikhailova N."/>
            <person name="Sung Y."/>
            <person name="Fletcher K.E."/>
            <person name="Ritalahti K.M."/>
            <person name="Loeffler F.E."/>
            <person name="Richardson P."/>
        </authorList>
    </citation>
    <scope>NUCLEOTIDE SEQUENCE [LARGE SCALE GENOMIC DNA]</scope>
    <source>
        <strain evidence="3">ATCC BAA-1151 / DSM 17278 / SZ</strain>
    </source>
</reference>
<keyword evidence="3" id="KW-1185">Reference proteome</keyword>
<dbReference type="KEGG" id="glo:Glov_3029"/>
<feature type="signal peptide" evidence="1">
    <location>
        <begin position="1"/>
        <end position="23"/>
    </location>
</feature>
<dbReference type="Proteomes" id="UP000002420">
    <property type="component" value="Chromosome"/>
</dbReference>
<dbReference type="HOGENOM" id="CLU_2422743_0_0_7"/>